<gene>
    <name evidence="1" type="ORF">RLDS_05910</name>
</gene>
<dbReference type="OrthoDB" id="223410at2"/>
<evidence type="ECO:0000313" key="1">
    <source>
        <dbReference type="EMBL" id="EQB16966.1"/>
    </source>
</evidence>
<dbReference type="EMBL" id="ATDP01000073">
    <property type="protein sequence ID" value="EQB16966.1"/>
    <property type="molecule type" value="Genomic_DNA"/>
</dbReference>
<name>T0HKU3_9SPHN</name>
<protein>
    <submittedName>
        <fullName evidence="1">Uncharacterized protein</fullName>
    </submittedName>
</protein>
<dbReference type="Proteomes" id="UP000015531">
    <property type="component" value="Unassembled WGS sequence"/>
</dbReference>
<dbReference type="AlphaFoldDB" id="T0HKU3"/>
<keyword evidence="2" id="KW-1185">Reference proteome</keyword>
<dbReference type="eggNOG" id="COG4225">
    <property type="taxonomic scope" value="Bacteria"/>
</dbReference>
<organism evidence="1 2">
    <name type="scientific">Sphingobium lactosutens DS20</name>
    <dbReference type="NCBI Taxonomy" id="1331060"/>
    <lineage>
        <taxon>Bacteria</taxon>
        <taxon>Pseudomonadati</taxon>
        <taxon>Pseudomonadota</taxon>
        <taxon>Alphaproteobacteria</taxon>
        <taxon>Sphingomonadales</taxon>
        <taxon>Sphingomonadaceae</taxon>
        <taxon>Sphingobium</taxon>
    </lineage>
</organism>
<proteinExistence type="predicted"/>
<comment type="caution">
    <text evidence="1">The sequence shown here is derived from an EMBL/GenBank/DDBJ whole genome shotgun (WGS) entry which is preliminary data.</text>
</comment>
<evidence type="ECO:0000313" key="2">
    <source>
        <dbReference type="Proteomes" id="UP000015531"/>
    </source>
</evidence>
<reference evidence="1 2" key="1">
    <citation type="journal article" date="2013" name="Genome Announc.">
        <title>Draft Genome Sequence of Sphingobium lactosutens Strain DS20T, Isolated from a Hexachlorocyclohexane Dumpsite.</title>
        <authorList>
            <person name="Kumar R."/>
            <person name="Dwivedi V."/>
            <person name="Negi V."/>
            <person name="Khurana J.P."/>
            <person name="Lal R."/>
        </authorList>
    </citation>
    <scope>NUCLEOTIDE SEQUENCE [LARGE SCALE GENOMIC DNA]</scope>
    <source>
        <strain evidence="1 2">DS20</strain>
    </source>
</reference>
<dbReference type="PATRIC" id="fig|1331060.3.peg.1099"/>
<dbReference type="RefSeq" id="WP_021225013.1">
    <property type="nucleotide sequence ID" value="NZ_ATDP01000073.1"/>
</dbReference>
<dbReference type="PROSITE" id="PS51257">
    <property type="entry name" value="PROKAR_LIPOPROTEIN"/>
    <property type="match status" value="1"/>
</dbReference>
<dbReference type="Pfam" id="PF15892">
    <property type="entry name" value="BNR_4"/>
    <property type="match status" value="1"/>
</dbReference>
<sequence>MKFYLSLLSAGALAAAGCASDARSNDLCEAAPPRQSNGALPIGQAWSGTDVPFGSAVSKDGQLVAAYYDAERYLTLATYDPDTQRLCHKRLASRFAGWDAHNALVVAIDDADTVHVAGNMHASPLVYARGPLDDLNAVRLQPMLGRNEASATYPQFMHDDAGNLLFLYRDGMSGNGSWLLNIWNDGKWQRIGALFADRDAKGPVNAYPTAFVKDGSGRFHVAVVWRRTPDVATNFALTYASTRDFRLWDVGGQRVNGPLSPETMEMVDAPGVQHGLVNNALLQISRSGKPVLLYTKFVDGQKSGVVAATRVNGAWREKTIVAGKTAVKVSGGGSMPGLPVFRFGETRANGDMHVSAVIAGVQTELLLDPDTLMAKPWQPDVGPNASSARAKPMPDVTLKIPQGMDKATVRKVEVRQNGMDGPTEGELRWFAQGVNQDRPHVCTEQAPVACKPPASPLLWVPAPD</sequence>
<accession>T0HKU3</accession>